<accession>A0A941CMB5</accession>
<evidence type="ECO:0000256" key="1">
    <source>
        <dbReference type="SAM" id="Phobius"/>
    </source>
</evidence>
<evidence type="ECO:0000313" key="3">
    <source>
        <dbReference type="Proteomes" id="UP000675379"/>
    </source>
</evidence>
<dbReference type="Pfam" id="PF07963">
    <property type="entry name" value="N_methyl"/>
    <property type="match status" value="1"/>
</dbReference>
<protein>
    <submittedName>
        <fullName evidence="2">Type II secretion system protein</fullName>
    </submittedName>
</protein>
<keyword evidence="1" id="KW-1133">Transmembrane helix</keyword>
<gene>
    <name evidence="2" type="ORF">KCG48_02435</name>
</gene>
<organism evidence="2 3">
    <name type="scientific">Proteiniclasticum sediminis</name>
    <dbReference type="NCBI Taxonomy" id="2804028"/>
    <lineage>
        <taxon>Bacteria</taxon>
        <taxon>Bacillati</taxon>
        <taxon>Bacillota</taxon>
        <taxon>Clostridia</taxon>
        <taxon>Eubacteriales</taxon>
        <taxon>Clostridiaceae</taxon>
        <taxon>Proteiniclasticum</taxon>
    </lineage>
</organism>
<keyword evidence="3" id="KW-1185">Reference proteome</keyword>
<dbReference type="EMBL" id="JAGSCS010000002">
    <property type="protein sequence ID" value="MBR0575190.1"/>
    <property type="molecule type" value="Genomic_DNA"/>
</dbReference>
<dbReference type="RefSeq" id="WP_211799705.1">
    <property type="nucleotide sequence ID" value="NZ_JAGSCS010000002.1"/>
</dbReference>
<dbReference type="Proteomes" id="UP000675379">
    <property type="component" value="Unassembled WGS sequence"/>
</dbReference>
<name>A0A941CMB5_9CLOT</name>
<feature type="transmembrane region" description="Helical" evidence="1">
    <location>
        <begin position="12"/>
        <end position="33"/>
    </location>
</feature>
<sequence>MKLKGSSLIEVLVAMVIVSLLVVGFSSIAYSSITTRNKNEKSREVLQQTQSLMEDTLYRLGLGEVLPPETKQELKGYTYTVHVALDQDGAQTKSFKDPATGKVVGNLYKVIVIATKTGIEVLKLETRYYVMK</sequence>
<dbReference type="InterPro" id="IPR012902">
    <property type="entry name" value="N_methyl_site"/>
</dbReference>
<comment type="caution">
    <text evidence="2">The sequence shown here is derived from an EMBL/GenBank/DDBJ whole genome shotgun (WGS) entry which is preliminary data.</text>
</comment>
<keyword evidence="1" id="KW-0812">Transmembrane</keyword>
<keyword evidence="1" id="KW-0472">Membrane</keyword>
<reference evidence="2" key="1">
    <citation type="submission" date="2021-04" db="EMBL/GenBank/DDBJ databases">
        <title>Proteiniclasticum sedimins sp. nov., an obligate anaerobic bacterium isolated from anaerobic sludge.</title>
        <authorList>
            <person name="Liu J."/>
        </authorList>
    </citation>
    <scope>NUCLEOTIDE SEQUENCE</scope>
    <source>
        <strain evidence="2">BAD-10</strain>
    </source>
</reference>
<proteinExistence type="predicted"/>
<evidence type="ECO:0000313" key="2">
    <source>
        <dbReference type="EMBL" id="MBR0575190.1"/>
    </source>
</evidence>
<dbReference type="AlphaFoldDB" id="A0A941CMB5"/>